<accession>A0AAE9HWC0</accession>
<dbReference type="NCBIfam" id="NF037970">
    <property type="entry name" value="vanZ_1"/>
    <property type="match status" value="1"/>
</dbReference>
<feature type="transmembrane region" description="Helical" evidence="1">
    <location>
        <begin position="70"/>
        <end position="88"/>
    </location>
</feature>
<feature type="transmembrane region" description="Helical" evidence="1">
    <location>
        <begin position="45"/>
        <end position="63"/>
    </location>
</feature>
<reference evidence="2" key="1">
    <citation type="submission" date="2022-05" db="EMBL/GenBank/DDBJ databases">
        <title>Alysiella filiformis genome sequencing.</title>
        <authorList>
            <person name="Viehboeck T."/>
        </authorList>
    </citation>
    <scope>NUCLEOTIDE SEQUENCE</scope>
    <source>
        <strain evidence="2">DSM 2580</strain>
    </source>
</reference>
<dbReference type="EMBL" id="CP097501">
    <property type="protein sequence ID" value="URD66950.1"/>
    <property type="molecule type" value="Genomic_DNA"/>
</dbReference>
<dbReference type="PANTHER" id="PTHR28008">
    <property type="entry name" value="DOMAIN PROTEIN, PUTATIVE (AFU_ORTHOLOGUE AFUA_3G10980)-RELATED"/>
    <property type="match status" value="1"/>
</dbReference>
<gene>
    <name evidence="2" type="ORF">LNQ82_06950</name>
</gene>
<keyword evidence="1" id="KW-0812">Transmembrane</keyword>
<evidence type="ECO:0000313" key="2">
    <source>
        <dbReference type="EMBL" id="URD66950.1"/>
    </source>
</evidence>
<evidence type="ECO:0000256" key="1">
    <source>
        <dbReference type="SAM" id="Phobius"/>
    </source>
</evidence>
<protein>
    <submittedName>
        <fullName evidence="2">VanZ family protein</fullName>
    </submittedName>
</protein>
<name>A0AAE9HWC0_9NEIS</name>
<keyword evidence="1" id="KW-1133">Transmembrane helix</keyword>
<proteinExistence type="predicted"/>
<dbReference type="PANTHER" id="PTHR28008:SF1">
    <property type="entry name" value="DOMAIN PROTEIN, PUTATIVE (AFU_ORTHOLOGUE AFUA_3G10980)-RELATED"/>
    <property type="match status" value="1"/>
</dbReference>
<dbReference type="Proteomes" id="UP001056819">
    <property type="component" value="Chromosome"/>
</dbReference>
<dbReference type="AlphaFoldDB" id="A0AAE9HWC0"/>
<evidence type="ECO:0000313" key="3">
    <source>
        <dbReference type="Proteomes" id="UP001056819"/>
    </source>
</evidence>
<sequence>MKEKYWFINKWLFLALLWWLAGAYALVWRESADISAPPFPHFDKMAHFFLFFAQTWLLAKIWLTARRTLPIVPLLVFALGNAVASEWAQAVFTVSRQADVWDGIADMAGAAAALYAAVSIQKIRARRRAQES</sequence>
<keyword evidence="1" id="KW-0472">Membrane</keyword>
<dbReference type="RefSeq" id="WP_027022542.1">
    <property type="nucleotide sequence ID" value="NZ_CP097501.1"/>
</dbReference>
<feature type="transmembrane region" description="Helical" evidence="1">
    <location>
        <begin position="100"/>
        <end position="118"/>
    </location>
</feature>
<organism evidence="2 3">
    <name type="scientific">Conchiformibius steedae DSM 2580</name>
    <dbReference type="NCBI Taxonomy" id="1121352"/>
    <lineage>
        <taxon>Bacteria</taxon>
        <taxon>Pseudomonadati</taxon>
        <taxon>Pseudomonadota</taxon>
        <taxon>Betaproteobacteria</taxon>
        <taxon>Neisseriales</taxon>
        <taxon>Neisseriaceae</taxon>
        <taxon>Conchiformibius</taxon>
    </lineage>
</organism>